<keyword evidence="1" id="KW-1133">Transmembrane helix</keyword>
<feature type="transmembrane region" description="Helical" evidence="1">
    <location>
        <begin position="156"/>
        <end position="179"/>
    </location>
</feature>
<dbReference type="Proteomes" id="UP000294901">
    <property type="component" value="Unassembled WGS sequence"/>
</dbReference>
<evidence type="ECO:0000313" key="3">
    <source>
        <dbReference type="Proteomes" id="UP000294901"/>
    </source>
</evidence>
<gene>
    <name evidence="2" type="ORF">C8E87_5724</name>
</gene>
<proteinExistence type="predicted"/>
<sequence>MTTRQLDNAPGPPRRLRGRPLFRRWLLTVTAGEFAGFAVPAVVGALTAQAPVLLGLAAILVAGAVEGTMLGLAQAMVLRQVSSRLPARRWVAATAAGAALAYLIGMSPSALADQWSELPPAVLVVAGSVLGMALLATIGTAQWLVLRSVRPRSGSWIVTTAVAWLVGLGVFLGFATPLWRPGQPLALTIAIGAAGGLLMAAVTSAITGLAVRRLFG</sequence>
<organism evidence="2 3">
    <name type="scientific">Paractinoplanes brasiliensis</name>
    <dbReference type="NCBI Taxonomy" id="52695"/>
    <lineage>
        <taxon>Bacteria</taxon>
        <taxon>Bacillati</taxon>
        <taxon>Actinomycetota</taxon>
        <taxon>Actinomycetes</taxon>
        <taxon>Micromonosporales</taxon>
        <taxon>Micromonosporaceae</taxon>
        <taxon>Paractinoplanes</taxon>
    </lineage>
</organism>
<feature type="transmembrane region" description="Helical" evidence="1">
    <location>
        <begin position="52"/>
        <end position="78"/>
    </location>
</feature>
<feature type="transmembrane region" description="Helical" evidence="1">
    <location>
        <begin position="123"/>
        <end position="144"/>
    </location>
</feature>
<feature type="transmembrane region" description="Helical" evidence="1">
    <location>
        <begin position="25"/>
        <end position="46"/>
    </location>
</feature>
<evidence type="ECO:0000256" key="1">
    <source>
        <dbReference type="SAM" id="Phobius"/>
    </source>
</evidence>
<accession>A0A4R6JYL5</accession>
<dbReference type="RefSeq" id="WP_133875920.1">
    <property type="nucleotide sequence ID" value="NZ_BOMD01000064.1"/>
</dbReference>
<feature type="transmembrane region" description="Helical" evidence="1">
    <location>
        <begin position="185"/>
        <end position="211"/>
    </location>
</feature>
<name>A0A4R6JYL5_9ACTN</name>
<keyword evidence="1" id="KW-0472">Membrane</keyword>
<keyword evidence="3" id="KW-1185">Reference proteome</keyword>
<dbReference type="EMBL" id="SNWR01000001">
    <property type="protein sequence ID" value="TDO41963.1"/>
    <property type="molecule type" value="Genomic_DNA"/>
</dbReference>
<keyword evidence="1" id="KW-0812">Transmembrane</keyword>
<reference evidence="2 3" key="1">
    <citation type="submission" date="2019-03" db="EMBL/GenBank/DDBJ databases">
        <title>Sequencing the genomes of 1000 actinobacteria strains.</title>
        <authorList>
            <person name="Klenk H.-P."/>
        </authorList>
    </citation>
    <scope>NUCLEOTIDE SEQUENCE [LARGE SCALE GENOMIC DNA]</scope>
    <source>
        <strain evidence="2 3">DSM 43805</strain>
    </source>
</reference>
<comment type="caution">
    <text evidence="2">The sequence shown here is derived from an EMBL/GenBank/DDBJ whole genome shotgun (WGS) entry which is preliminary data.</text>
</comment>
<evidence type="ECO:0000313" key="2">
    <source>
        <dbReference type="EMBL" id="TDO41963.1"/>
    </source>
</evidence>
<feature type="transmembrane region" description="Helical" evidence="1">
    <location>
        <begin position="90"/>
        <end position="111"/>
    </location>
</feature>
<dbReference type="OrthoDB" id="7188487at2"/>
<protein>
    <submittedName>
        <fullName evidence="2">Uncharacterized protein</fullName>
    </submittedName>
</protein>
<dbReference type="AlphaFoldDB" id="A0A4R6JYL5"/>